<feature type="region of interest" description="Disordered" evidence="1">
    <location>
        <begin position="14"/>
        <end position="37"/>
    </location>
</feature>
<reference evidence="2" key="1">
    <citation type="submission" date="2016-05" db="EMBL/GenBank/DDBJ databases">
        <authorList>
            <person name="Lavstsen T."/>
            <person name="Jespersen J.S."/>
        </authorList>
    </citation>
    <scope>NUCLEOTIDE SEQUENCE</scope>
    <source>
        <tissue evidence="2">Brain</tissue>
    </source>
</reference>
<feature type="compositionally biased region" description="Low complexity" evidence="1">
    <location>
        <begin position="22"/>
        <end position="37"/>
    </location>
</feature>
<reference evidence="2" key="2">
    <citation type="submission" date="2016-06" db="EMBL/GenBank/DDBJ databases">
        <title>The genome of a short-lived fish provides insights into sex chromosome evolution and the genetic control of aging.</title>
        <authorList>
            <person name="Reichwald K."/>
            <person name="Felder M."/>
            <person name="Petzold A."/>
            <person name="Koch P."/>
            <person name="Groth M."/>
            <person name="Platzer M."/>
        </authorList>
    </citation>
    <scope>NUCLEOTIDE SEQUENCE</scope>
    <source>
        <tissue evidence="2">Brain</tissue>
    </source>
</reference>
<dbReference type="EMBL" id="HAEB01010415">
    <property type="protein sequence ID" value="SBQ56942.1"/>
    <property type="molecule type" value="Transcribed_RNA"/>
</dbReference>
<name>A0A1A8FD16_9TELE</name>
<dbReference type="AlphaFoldDB" id="A0A1A8FD16"/>
<evidence type="ECO:0000313" key="2">
    <source>
        <dbReference type="EMBL" id="SBQ56942.1"/>
    </source>
</evidence>
<proteinExistence type="predicted"/>
<organism evidence="2">
    <name type="scientific">Nothobranchius korthausae</name>
    <dbReference type="NCBI Taxonomy" id="1143690"/>
    <lineage>
        <taxon>Eukaryota</taxon>
        <taxon>Metazoa</taxon>
        <taxon>Chordata</taxon>
        <taxon>Craniata</taxon>
        <taxon>Vertebrata</taxon>
        <taxon>Euteleostomi</taxon>
        <taxon>Actinopterygii</taxon>
        <taxon>Neopterygii</taxon>
        <taxon>Teleostei</taxon>
        <taxon>Neoteleostei</taxon>
        <taxon>Acanthomorphata</taxon>
        <taxon>Ovalentaria</taxon>
        <taxon>Atherinomorphae</taxon>
        <taxon>Cyprinodontiformes</taxon>
        <taxon>Nothobranchiidae</taxon>
        <taxon>Nothobranchius</taxon>
    </lineage>
</organism>
<evidence type="ECO:0000256" key="1">
    <source>
        <dbReference type="SAM" id="MobiDB-lite"/>
    </source>
</evidence>
<feature type="non-terminal residue" evidence="2">
    <location>
        <position position="1"/>
    </location>
</feature>
<sequence length="51" mass="5499">WKTRTLCVGGPLRKAATARNPSSSSISSPEVESSECSHQCCEFSDKIPTTK</sequence>
<gene>
    <name evidence="2" type="primary">CU856681.1</name>
</gene>
<accession>A0A1A8FD16</accession>
<protein>
    <submittedName>
        <fullName evidence="2">Uncharacterized protein</fullName>
    </submittedName>
</protein>